<dbReference type="AlphaFoldDB" id="A0A285LV23"/>
<reference evidence="2 3" key="1">
    <citation type="submission" date="2017-09" db="EMBL/GenBank/DDBJ databases">
        <authorList>
            <person name="Ehlers B."/>
            <person name="Leendertz F.H."/>
        </authorList>
    </citation>
    <scope>NUCLEOTIDE SEQUENCE [LARGE SCALE GENOMIC DNA]</scope>
    <source>
        <strain evidence="2 3">DSM 45537</strain>
    </source>
</reference>
<evidence type="ECO:0000313" key="2">
    <source>
        <dbReference type="EMBL" id="SNY88750.1"/>
    </source>
</evidence>
<dbReference type="RefSeq" id="WP_097247550.1">
    <property type="nucleotide sequence ID" value="NZ_OBEG01000006.1"/>
</dbReference>
<name>A0A285LV23_9NOCA</name>
<gene>
    <name evidence="2" type="ORF">SAMN04244553_5735</name>
</gene>
<sequence length="174" mass="18930">MDSRDEMGLDDIETPQQSRNALAGDTPRSRVDYYRSVCQLPAVLDPATGRIGFTAGMVWAVAIPSEVGQMVKADLDARKQGGGPIVTHPHSHTWTFLVRSDIPATMIAAESAWLRTCRIAILGNGDRVALPSPTDQGSDYRGWITAAHSVFRPSGRAVLHSVHSFLTPARRRAL</sequence>
<organism evidence="2 3">
    <name type="scientific">Nocardia amikacinitolerans</name>
    <dbReference type="NCBI Taxonomy" id="756689"/>
    <lineage>
        <taxon>Bacteria</taxon>
        <taxon>Bacillati</taxon>
        <taxon>Actinomycetota</taxon>
        <taxon>Actinomycetes</taxon>
        <taxon>Mycobacteriales</taxon>
        <taxon>Nocardiaceae</taxon>
        <taxon>Nocardia</taxon>
    </lineage>
</organism>
<proteinExistence type="predicted"/>
<protein>
    <recommendedName>
        <fullName evidence="4">DNA-directed RNA polymerase subunit beta</fullName>
    </recommendedName>
</protein>
<evidence type="ECO:0008006" key="4">
    <source>
        <dbReference type="Google" id="ProtNLM"/>
    </source>
</evidence>
<dbReference type="OrthoDB" id="4546644at2"/>
<evidence type="ECO:0000256" key="1">
    <source>
        <dbReference type="SAM" id="MobiDB-lite"/>
    </source>
</evidence>
<keyword evidence="3" id="KW-1185">Reference proteome</keyword>
<feature type="region of interest" description="Disordered" evidence="1">
    <location>
        <begin position="1"/>
        <end position="26"/>
    </location>
</feature>
<dbReference type="Proteomes" id="UP000219565">
    <property type="component" value="Unassembled WGS sequence"/>
</dbReference>
<dbReference type="EMBL" id="OBEG01000006">
    <property type="protein sequence ID" value="SNY88750.1"/>
    <property type="molecule type" value="Genomic_DNA"/>
</dbReference>
<evidence type="ECO:0000313" key="3">
    <source>
        <dbReference type="Proteomes" id="UP000219565"/>
    </source>
</evidence>
<accession>A0A285LV23</accession>